<name>A0AAV2WME0_MYCNE</name>
<keyword evidence="1" id="KW-1133">Transmembrane helix</keyword>
<dbReference type="Proteomes" id="UP000028864">
    <property type="component" value="Unassembled WGS sequence"/>
</dbReference>
<gene>
    <name evidence="2" type="ORF">BN1047_02848</name>
</gene>
<organism evidence="2 3">
    <name type="scientific">Mycolicibacterium neoaurum</name>
    <name type="common">Mycobacterium neoaurum</name>
    <dbReference type="NCBI Taxonomy" id="1795"/>
    <lineage>
        <taxon>Bacteria</taxon>
        <taxon>Bacillati</taxon>
        <taxon>Actinomycetota</taxon>
        <taxon>Actinomycetes</taxon>
        <taxon>Mycobacteriales</taxon>
        <taxon>Mycobacteriaceae</taxon>
        <taxon>Mycolicibacterium</taxon>
    </lineage>
</organism>
<protein>
    <submittedName>
        <fullName evidence="2">Uncharacterized protein</fullName>
    </submittedName>
</protein>
<evidence type="ECO:0000313" key="3">
    <source>
        <dbReference type="Proteomes" id="UP000028864"/>
    </source>
</evidence>
<reference evidence="2" key="2">
    <citation type="submission" date="2015-09" db="EMBL/GenBank/DDBJ databases">
        <title>Draft genome sequence of Mycobacterium neoaurum DSM 44074.</title>
        <authorList>
            <person name="Croce O."/>
            <person name="Robert C."/>
            <person name="Raoult D."/>
            <person name="Drancourt M."/>
        </authorList>
    </citation>
    <scope>NUCLEOTIDE SEQUENCE</scope>
    <source>
        <strain evidence="2">DSM 44074</strain>
    </source>
</reference>
<dbReference type="AlphaFoldDB" id="A0AAV2WME0"/>
<evidence type="ECO:0000256" key="1">
    <source>
        <dbReference type="SAM" id="Phobius"/>
    </source>
</evidence>
<proteinExistence type="predicted"/>
<reference evidence="2" key="1">
    <citation type="submission" date="2014-05" db="EMBL/GenBank/DDBJ databases">
        <authorList>
            <person name="Urmite Genomes"/>
        </authorList>
    </citation>
    <scope>NUCLEOTIDE SEQUENCE</scope>
    <source>
        <strain evidence="2">DSM 44074</strain>
    </source>
</reference>
<keyword evidence="1" id="KW-0472">Membrane</keyword>
<evidence type="ECO:0000313" key="2">
    <source>
        <dbReference type="EMBL" id="CDQ44963.1"/>
    </source>
</evidence>
<feature type="transmembrane region" description="Helical" evidence="1">
    <location>
        <begin position="6"/>
        <end position="25"/>
    </location>
</feature>
<keyword evidence="1" id="KW-0812">Transmembrane</keyword>
<accession>A0AAV2WME0</accession>
<sequence>MSAHPLLVLFAIVVAVGLALLLTVGRSRPRRPAMQSGTSVGIGTVAAMPPGSDTITVEVHSVCAGTFTGRLLVPDDPMAAGIRPGVVLLVAFDPAAREDLSLPDDMAAIRAAFDRMLIVKGLVTESQLDLIRHGVRGTGVVTAARPTGTGREDHCEVVLDLMVRRPEGGQFPAHETALIPATALRRVSPGAVIDAYYLRDDESSVAVCIPPA</sequence>
<dbReference type="RefSeq" id="WP_051644427.1">
    <property type="nucleotide sequence ID" value="NZ_JAKNRE010000007.1"/>
</dbReference>
<dbReference type="EMBL" id="LK021338">
    <property type="protein sequence ID" value="CDQ44963.1"/>
    <property type="molecule type" value="Genomic_DNA"/>
</dbReference>